<dbReference type="Proteomes" id="UP000799302">
    <property type="component" value="Unassembled WGS sequence"/>
</dbReference>
<reference evidence="2" key="1">
    <citation type="journal article" date="2020" name="Stud. Mycol.">
        <title>101 Dothideomycetes genomes: a test case for predicting lifestyles and emergence of pathogens.</title>
        <authorList>
            <person name="Haridas S."/>
            <person name="Albert R."/>
            <person name="Binder M."/>
            <person name="Bloem J."/>
            <person name="Labutti K."/>
            <person name="Salamov A."/>
            <person name="Andreopoulos B."/>
            <person name="Baker S."/>
            <person name="Barry K."/>
            <person name="Bills G."/>
            <person name="Bluhm B."/>
            <person name="Cannon C."/>
            <person name="Castanera R."/>
            <person name="Culley D."/>
            <person name="Daum C."/>
            <person name="Ezra D."/>
            <person name="Gonzalez J."/>
            <person name="Henrissat B."/>
            <person name="Kuo A."/>
            <person name="Liang C."/>
            <person name="Lipzen A."/>
            <person name="Lutzoni F."/>
            <person name="Magnuson J."/>
            <person name="Mondo S."/>
            <person name="Nolan M."/>
            <person name="Ohm R."/>
            <person name="Pangilinan J."/>
            <person name="Park H.-J."/>
            <person name="Ramirez L."/>
            <person name="Alfaro M."/>
            <person name="Sun H."/>
            <person name="Tritt A."/>
            <person name="Yoshinaga Y."/>
            <person name="Zwiers L.-H."/>
            <person name="Turgeon B."/>
            <person name="Goodwin S."/>
            <person name="Spatafora J."/>
            <person name="Crous P."/>
            <person name="Grigoriev I."/>
        </authorList>
    </citation>
    <scope>NUCLEOTIDE SEQUENCE</scope>
    <source>
        <strain evidence="2">CBS 115976</strain>
    </source>
</reference>
<keyword evidence="3" id="KW-1185">Reference proteome</keyword>
<sequence>MPIINPPLNPLFSPLHINGHVTEQLVLISSASPSFKAKNPAVDPASLGQQGQMLPPTHTQQNLPT</sequence>
<dbReference type="EMBL" id="MU004230">
    <property type="protein sequence ID" value="KAF2674575.1"/>
    <property type="molecule type" value="Genomic_DNA"/>
</dbReference>
<name>A0A6A6UQM0_9PEZI</name>
<evidence type="ECO:0000313" key="3">
    <source>
        <dbReference type="Proteomes" id="UP000799302"/>
    </source>
</evidence>
<evidence type="ECO:0000313" key="2">
    <source>
        <dbReference type="EMBL" id="KAF2674575.1"/>
    </source>
</evidence>
<organism evidence="2 3">
    <name type="scientific">Microthyrium microscopicum</name>
    <dbReference type="NCBI Taxonomy" id="703497"/>
    <lineage>
        <taxon>Eukaryota</taxon>
        <taxon>Fungi</taxon>
        <taxon>Dikarya</taxon>
        <taxon>Ascomycota</taxon>
        <taxon>Pezizomycotina</taxon>
        <taxon>Dothideomycetes</taxon>
        <taxon>Dothideomycetes incertae sedis</taxon>
        <taxon>Microthyriales</taxon>
        <taxon>Microthyriaceae</taxon>
        <taxon>Microthyrium</taxon>
    </lineage>
</organism>
<evidence type="ECO:0000256" key="1">
    <source>
        <dbReference type="SAM" id="MobiDB-lite"/>
    </source>
</evidence>
<protein>
    <submittedName>
        <fullName evidence="2">Uncharacterized protein</fullName>
    </submittedName>
</protein>
<gene>
    <name evidence="2" type="ORF">BT63DRAFT_419864</name>
</gene>
<proteinExistence type="predicted"/>
<feature type="compositionally biased region" description="Polar residues" evidence="1">
    <location>
        <begin position="47"/>
        <end position="65"/>
    </location>
</feature>
<dbReference type="AlphaFoldDB" id="A0A6A6UQM0"/>
<accession>A0A6A6UQM0</accession>
<feature type="region of interest" description="Disordered" evidence="1">
    <location>
        <begin position="35"/>
        <end position="65"/>
    </location>
</feature>